<dbReference type="OrthoDB" id="3748887at2"/>
<feature type="transmembrane region" description="Helical" evidence="1">
    <location>
        <begin position="12"/>
        <end position="33"/>
    </location>
</feature>
<keyword evidence="1" id="KW-0812">Transmembrane</keyword>
<comment type="caution">
    <text evidence="2">The sequence shown here is derived from an EMBL/GenBank/DDBJ whole genome shotgun (WGS) entry which is preliminary data.</text>
</comment>
<keyword evidence="1" id="KW-1133">Transmembrane helix</keyword>
<organism evidence="2 3">
    <name type="scientific">Cryobacterium luteum</name>
    <dbReference type="NCBI Taxonomy" id="1424661"/>
    <lineage>
        <taxon>Bacteria</taxon>
        <taxon>Bacillati</taxon>
        <taxon>Actinomycetota</taxon>
        <taxon>Actinomycetes</taxon>
        <taxon>Micrococcales</taxon>
        <taxon>Microbacteriaceae</taxon>
        <taxon>Cryobacterium</taxon>
    </lineage>
</organism>
<evidence type="ECO:0000256" key="1">
    <source>
        <dbReference type="SAM" id="Phobius"/>
    </source>
</evidence>
<dbReference type="Proteomes" id="UP000297654">
    <property type="component" value="Unassembled WGS sequence"/>
</dbReference>
<keyword evidence="3" id="KW-1185">Reference proteome</keyword>
<sequence length="83" mass="9243">MMWGNGSMGWSWGFGLLAIAGVAVLIYVIVRFLSNKSASDDTRSAPRQADSASARRILEERFARGELTAEQLRDQLRVLEEGR</sequence>
<protein>
    <submittedName>
        <fullName evidence="2">SHOCT domain-containing protein</fullName>
    </submittedName>
</protein>
<evidence type="ECO:0000313" key="2">
    <source>
        <dbReference type="EMBL" id="TFB88771.1"/>
    </source>
</evidence>
<proteinExistence type="predicted"/>
<dbReference type="STRING" id="1424661.SAMN05216281_101348"/>
<dbReference type="AlphaFoldDB" id="A0A1H8AXR6"/>
<reference evidence="2 3" key="1">
    <citation type="submission" date="2019-03" db="EMBL/GenBank/DDBJ databases">
        <title>Genomics of glacier-inhabiting Cryobacterium strains.</title>
        <authorList>
            <person name="Liu Q."/>
            <person name="Xin Y.-H."/>
        </authorList>
    </citation>
    <scope>NUCLEOTIDE SEQUENCE [LARGE SCALE GENOMIC DNA]</scope>
    <source>
        <strain evidence="2 3">Hh15</strain>
    </source>
</reference>
<keyword evidence="1" id="KW-0472">Membrane</keyword>
<gene>
    <name evidence="2" type="ORF">E3O10_12830</name>
</gene>
<evidence type="ECO:0000313" key="3">
    <source>
        <dbReference type="Proteomes" id="UP000297654"/>
    </source>
</evidence>
<accession>A0A1H8AXR6</accession>
<name>A0A1H8AXR6_9MICO</name>
<dbReference type="EMBL" id="SOFF01000031">
    <property type="protein sequence ID" value="TFB88771.1"/>
    <property type="molecule type" value="Genomic_DNA"/>
</dbReference>